<feature type="transmembrane region" description="Helical" evidence="12">
    <location>
        <begin position="2160"/>
        <end position="2181"/>
    </location>
</feature>
<dbReference type="GO" id="GO:0016212">
    <property type="term" value="F:kynurenine-oxoglutarate transaminase activity"/>
    <property type="evidence" value="ECO:0007669"/>
    <property type="project" value="TreeGrafter"/>
</dbReference>
<evidence type="ECO:0000256" key="10">
    <source>
        <dbReference type="PROSITE-ProRule" id="PRU00023"/>
    </source>
</evidence>
<dbReference type="GO" id="GO:0005739">
    <property type="term" value="C:mitochondrion"/>
    <property type="evidence" value="ECO:0007669"/>
    <property type="project" value="TreeGrafter"/>
</dbReference>
<evidence type="ECO:0000256" key="9">
    <source>
        <dbReference type="ARBA" id="ARBA00023136"/>
    </source>
</evidence>
<dbReference type="SUPFAM" id="SSF53383">
    <property type="entry name" value="PLP-dependent transferases"/>
    <property type="match status" value="1"/>
</dbReference>
<feature type="transmembrane region" description="Helical" evidence="12">
    <location>
        <begin position="2777"/>
        <end position="2807"/>
    </location>
</feature>
<feature type="transmembrane region" description="Helical" evidence="12">
    <location>
        <begin position="1705"/>
        <end position="1730"/>
    </location>
</feature>
<feature type="transmembrane region" description="Helical" evidence="12">
    <location>
        <begin position="2736"/>
        <end position="2756"/>
    </location>
</feature>
<keyword evidence="10" id="KW-0040">ANK repeat</keyword>
<evidence type="ECO:0000259" key="13">
    <source>
        <dbReference type="PROSITE" id="PS50156"/>
    </source>
</evidence>
<dbReference type="InterPro" id="IPR015421">
    <property type="entry name" value="PyrdxlP-dep_Trfase_major"/>
</dbReference>
<evidence type="ECO:0000256" key="4">
    <source>
        <dbReference type="ARBA" id="ARBA00022576"/>
    </source>
</evidence>
<evidence type="ECO:0000256" key="2">
    <source>
        <dbReference type="ARBA" id="ARBA00004141"/>
    </source>
</evidence>
<keyword evidence="4 15" id="KW-0032">Aminotransferase</keyword>
<dbReference type="PANTHER" id="PTHR43807:SF20">
    <property type="entry name" value="FI04487P"/>
    <property type="match status" value="1"/>
</dbReference>
<dbReference type="PROSITE" id="PS50156">
    <property type="entry name" value="SSD"/>
    <property type="match status" value="1"/>
</dbReference>
<dbReference type="InterPro" id="IPR015424">
    <property type="entry name" value="PyrdxlP-dep_Trfase"/>
</dbReference>
<evidence type="ECO:0000256" key="12">
    <source>
        <dbReference type="SAM" id="Phobius"/>
    </source>
</evidence>
<gene>
    <name evidence="14" type="ORF">C1SCF055_LOCUS39163</name>
</gene>
<feature type="repeat" description="ANK" evidence="10">
    <location>
        <begin position="710"/>
        <end position="742"/>
    </location>
</feature>
<feature type="transmembrane region" description="Helical" evidence="12">
    <location>
        <begin position="2661"/>
        <end position="2680"/>
    </location>
</feature>
<dbReference type="Gene3D" id="1.20.1640.10">
    <property type="entry name" value="Multidrug efflux transporter AcrB transmembrane domain"/>
    <property type="match status" value="2"/>
</dbReference>
<sequence length="2857" mass="317158">MRALDALDSPQSGVQQTCATRPWAAKVEQWSELTAKVISTVPPTCRIGKPLAQGDKASHRSTVKWALARGPWGMAVAAEKINAWFDFAARECFEERHWEVAARLPEATLSHRSGALGALLCGHLIRFDMTDIFVEGAPENPCNLLVRPEVRGQYDQGAELQLWWRRTLAPGDSMVERTSKLWVLRMASLLFGNSSGPFRNSFFYDTVPISARHQLRRDFPLTGDCAYACFQDYDGVGQEGILVCRNMGHRNRFRVSMIFSTPEDKWPHWASLLFSFLTDMIRKAIVRFLNRPGIQQMRQVDEEFYLVLCMRSFNRGPPLVPETRDTDTEADDPFITISSGNHLGLTKWSRLSRGKFRMVEYMRRFLDALGHDDVHTYGSLESRTLVPYQCVVLRSQWTQIRDSFRQAFHFQKAAYRRANGGTTAPSIVEDVHPHLLGSEAHATSSGGSDSAESELPTEVCKLVVRNTFLELDEVNPCPKNAMRDELPPLVPSSSVMRALDALDSPQSGVQQTCATADALADLHRDLLEGLHRWRARLAACPELQVPSRRERQRRGLLAHADSESGKQLVEISVYLLVWGEAGNIRFMPEVVCFLTELALASEDVQMGGSLYQGSGTTKSGLFLAKIIRPIYNVIFEEWYLRVDVDAKTGKDKKVLSLASLVPLLLTKGASVNWSRSDGWTPLMSACSGGHLTVAQLLLDAGASVDAAAADGFTALMEACTAGRLELVDLLLEHGASISHATPSGRTAVILASLYGHTEVVELLLNHHADCRPNKFTALHAASGNGQSAVVELLLRKVPVDAEEASGAFISACANGHLEVAQLLLQHGVSPCVSSSDGTTALMKACMGSHRDVAAELILHGASVEDALSTARRSKMPGVMRVLHRAVEEAMSRSGSEARDLDDLVHSIEGKKLEKKALKRDRIFRSHFSVASTSTAFAASEGATESPGRPENEAGATATASPEATEDEEDIDEADIPIAPIGQKGTCQLSGASWFKALSFDDDATRKSERQERRRHAQSVGTAAPAQVRVDSQDLDLQDPIPPPCRPWDDILQTTAKHFPETTANRLSQLAYGSTLQMPLYKTACYTIEVDTANYDDWNELFCDPIRMSDQLRLEDGTRLFDLPHEHRFAALHRVNWRRALAANMVKTHREVHSLWGVFASIHRVILLHAVLFLALLLIAVENELPTMTSAVIGHMAQIVAIEASHRGSAAMAAEAEAFRPAKRLKAALAPNIFAQFTALANQHKAANLGQGFPSFGSPDFLRKAVEDAMDGDVFAETGAPKALGNQYTRPGGEPTFAQTVARIYGPRFNRQLDPMKEIVTTIGAQEAIFTCFFSWTDPEDEVVLFTPCFDAVVKSASTLGVKLVGVNMKPPDSGATSSKAWTVNIDELEAAITSKTRILMFNTPSAPLGKVFRKEELEAIAAVVKKHPRLLVISDEVYERCVYDKVSHFHFAALPDMFERTMTLFSVGKTFSCTGWRVGYIIAPAALAEPLLATHTAVNFCAPTPLQKASAAAFQKAEQEGYFEWISTMMQEIGLNPLVPEGGYFVICDASIFLAAANISISDTLRPETPLEERPDVKICRWMTEHVGVTAIPVSPFYLPESRHHANRLIRFAFCKDEATMSLAAERLRQWHQSNAEVPPYGFALLYARWEVTGAARRIQSCSAREICRLLYHTAWSLMWCVPAITYTIIRVFEHEQEQTEVQRNLFPILVIHYVVTAIGIGIGLFYPIWDSDAIWPLTRVSVLTQFSRFVFWGMVLSVKCVLAYFGLISKMLRSVSKLQLSQYSSSHVFAQAGWRGLLLNAPLSRDFVEECGIWGAAFFLFFADTLLWHILGCTILGVCYVFVQRRGRIRAFVCEVQGGNLAMACNDSSDDECWASKVGAGEERKRSSYEELEMLTGNGHATAEASKMGQQMAKKIWENRHYLVIGWILLALIMAPFAYELVINALPLPKNPPPGTPSALAEDLFEVKFPYLVGMKMEMVLIKCRAACDTAVTSVSQSHVETLKDMVLRFGFKYPGTIIDIRSYYTFGRKIDHNPMLSFDKQSILFVWSWRVNGTMKLQAQDFAKKVSKFCDNWNVQVDDGPDSFELQATGPTFLNVAMKDTVLHEVPIHEIETLWLPFGILAYRLRSARLLLLALCSMPIAILVSFGFMYFVSTQLPVILYALVMMLMLCTALSFDYSLFTMTRYGEERRKGASLEDSIATVITQSGHVVLVSGLVLTIAYGSMLCLPGAFKSFCVAACSMILCCIGVQLTFVPCLLGTFPWIGDGFDVQNDEEAPDEAVPNEEEGEEDDIGNEELEEDTPATRQMLRHVRVFRKGIYYRVGGKLTQCPLNILVPILIYVVTSPLTYRASQYKTGHAYELQIPRGRKEWETSLQIQSNFPTNVGCMMPALIIATSELSSEEVFSTSLPPLPLQIPGTTVAPDVVRRLKETASTASTASIHSVQKLPVTPKSNADEVQLAADPEDIQPVPDVPEEIQPHVHIEPKPRHGNASGTSTENGDNDNEEPLDVRGQAFFDVNCDMVNRLIHTTRNETYALTSVNFQSPTFYGEHANGSVKCLNYKLTHTLRANFFAKKFMFTSRLMQKLWNQLVNAKHDAMLTLLTPKMDPFSAEAFKMTEELRALLKNASLASRESGFGDITYMMFSPSAIMMDLIKYTNDRLWWAFLGCSILCFVLIAVAFKAWLIPLKLLFTVILPISWAYGAALFVYEDGCLEWTGITGLSPTYITNSGPAGLDWTIPLFTLTIMLGLALDYDVFLFERVWEFREEGFGDNEAVQLALSATGPTITAAGLIFAFTFISMMLGSMAITNQMGFVFIFSIVVDTFVVRTVLVPAMLSLNPRLNYWPSDMPEAKITWLK</sequence>
<keyword evidence="8 12" id="KW-1133">Transmembrane helix</keyword>
<dbReference type="SUPFAM" id="SSF48403">
    <property type="entry name" value="Ankyrin repeat"/>
    <property type="match status" value="1"/>
</dbReference>
<keyword evidence="16" id="KW-1185">Reference proteome</keyword>
<feature type="transmembrane region" description="Helical" evidence="12">
    <location>
        <begin position="2813"/>
        <end position="2835"/>
    </location>
</feature>
<dbReference type="PROSITE" id="PS50088">
    <property type="entry name" value="ANK_REPEAT"/>
    <property type="match status" value="3"/>
</dbReference>
<evidence type="ECO:0000256" key="1">
    <source>
        <dbReference type="ARBA" id="ARBA00001933"/>
    </source>
</evidence>
<dbReference type="InterPro" id="IPR026899">
    <property type="entry name" value="FKS1-like_dom1"/>
</dbReference>
<evidence type="ECO:0000256" key="11">
    <source>
        <dbReference type="SAM" id="MobiDB-lite"/>
    </source>
</evidence>
<feature type="region of interest" description="Disordered" evidence="11">
    <location>
        <begin position="934"/>
        <end position="969"/>
    </location>
</feature>
<keyword evidence="5" id="KW-0808">Transferase</keyword>
<protein>
    <submittedName>
        <fullName evidence="15">Kynurenine--oxoglutarate transaminase (Glutamin e transaminase K) (Glutamine--phenylpyruvate transaminase ) (Kynurenine aminotransferase)</fullName>
    </submittedName>
</protein>
<reference evidence="15 16" key="2">
    <citation type="submission" date="2024-05" db="EMBL/GenBank/DDBJ databases">
        <authorList>
            <person name="Chen Y."/>
            <person name="Shah S."/>
            <person name="Dougan E. K."/>
            <person name="Thang M."/>
            <person name="Chan C."/>
        </authorList>
    </citation>
    <scope>NUCLEOTIDE SEQUENCE [LARGE SCALE GENOMIC DNA]</scope>
</reference>
<evidence type="ECO:0000256" key="5">
    <source>
        <dbReference type="ARBA" id="ARBA00022679"/>
    </source>
</evidence>
<feature type="domain" description="SSD" evidence="13">
    <location>
        <begin position="2132"/>
        <end position="2261"/>
    </location>
</feature>
<accession>A0A9P1DR95</accession>
<dbReference type="InterPro" id="IPR004869">
    <property type="entry name" value="MMPL_dom"/>
</dbReference>
<dbReference type="SMART" id="SM01205">
    <property type="entry name" value="FKS1_dom1"/>
    <property type="match status" value="1"/>
</dbReference>
<keyword evidence="6 12" id="KW-0812">Transmembrane</keyword>
<dbReference type="Pfam" id="PF14288">
    <property type="entry name" value="FKS1_dom1"/>
    <property type="match status" value="1"/>
</dbReference>
<evidence type="ECO:0000313" key="16">
    <source>
        <dbReference type="Proteomes" id="UP001152797"/>
    </source>
</evidence>
<dbReference type="Pfam" id="PF03176">
    <property type="entry name" value="MMPL"/>
    <property type="match status" value="2"/>
</dbReference>
<dbReference type="InterPro" id="IPR004839">
    <property type="entry name" value="Aminotransferase_I/II_large"/>
</dbReference>
<feature type="transmembrane region" description="Helical" evidence="12">
    <location>
        <begin position="2687"/>
        <end position="2708"/>
    </location>
</feature>
<feature type="region of interest" description="Disordered" evidence="11">
    <location>
        <begin position="2275"/>
        <end position="2302"/>
    </location>
</feature>
<dbReference type="FunFam" id="3.40.640.10:FF:000024">
    <property type="entry name" value="Kynurenine--oxoglutarate transaminase 3"/>
    <property type="match status" value="1"/>
</dbReference>
<evidence type="ECO:0000313" key="14">
    <source>
        <dbReference type="EMBL" id="CAI4014250.1"/>
    </source>
</evidence>
<dbReference type="PROSITE" id="PS50297">
    <property type="entry name" value="ANK_REP_REGION"/>
    <property type="match status" value="3"/>
</dbReference>
<dbReference type="EMBL" id="CAMXCT020006246">
    <property type="protein sequence ID" value="CAL1167625.1"/>
    <property type="molecule type" value="Genomic_DNA"/>
</dbReference>
<reference evidence="14" key="1">
    <citation type="submission" date="2022-10" db="EMBL/GenBank/DDBJ databases">
        <authorList>
            <person name="Chen Y."/>
            <person name="Dougan E. K."/>
            <person name="Chan C."/>
            <person name="Rhodes N."/>
            <person name="Thang M."/>
        </authorList>
    </citation>
    <scope>NUCLEOTIDE SEQUENCE</scope>
</reference>
<feature type="transmembrane region" description="Helical" evidence="12">
    <location>
        <begin position="1923"/>
        <end position="1940"/>
    </location>
</feature>
<dbReference type="OrthoDB" id="416947at2759"/>
<keyword evidence="7" id="KW-0663">Pyridoxal phosphate</keyword>
<dbReference type="InterPro" id="IPR051326">
    <property type="entry name" value="Kynurenine-oxoglutarate_AT"/>
</dbReference>
<dbReference type="EMBL" id="CAMXCT030006246">
    <property type="protein sequence ID" value="CAL4801562.1"/>
    <property type="molecule type" value="Genomic_DNA"/>
</dbReference>
<dbReference type="Gene3D" id="3.90.1150.10">
    <property type="entry name" value="Aspartate Aminotransferase, domain 1"/>
    <property type="match status" value="1"/>
</dbReference>
<comment type="caution">
    <text evidence="14">The sequence shown here is derived from an EMBL/GenBank/DDBJ whole genome shotgun (WGS) entry which is preliminary data.</text>
</comment>
<dbReference type="Gene3D" id="3.40.640.10">
    <property type="entry name" value="Type I PLP-dependent aspartate aminotransferase-like (Major domain)"/>
    <property type="match status" value="1"/>
</dbReference>
<dbReference type="CDD" id="cd00609">
    <property type="entry name" value="AAT_like"/>
    <property type="match status" value="1"/>
</dbReference>
<feature type="region of interest" description="Disordered" evidence="11">
    <location>
        <begin position="2433"/>
        <end position="2457"/>
    </location>
</feature>
<evidence type="ECO:0000256" key="3">
    <source>
        <dbReference type="ARBA" id="ARBA00007441"/>
    </source>
</evidence>
<dbReference type="GO" id="GO:0016020">
    <property type="term" value="C:membrane"/>
    <property type="evidence" value="ECO:0007669"/>
    <property type="project" value="UniProtKB-SubCell"/>
</dbReference>
<feature type="repeat" description="ANK" evidence="10">
    <location>
        <begin position="743"/>
        <end position="769"/>
    </location>
</feature>
<dbReference type="SMART" id="SM00248">
    <property type="entry name" value="ANK"/>
    <property type="match status" value="6"/>
</dbReference>
<comment type="similarity">
    <text evidence="3">Belongs to the class-I pyridoxal-phosphate-dependent aminotransferase family.</text>
</comment>
<feature type="region of interest" description="Disordered" evidence="11">
    <location>
        <begin position="2482"/>
        <end position="2507"/>
    </location>
</feature>
<feature type="transmembrane region" description="Helical" evidence="12">
    <location>
        <begin position="1818"/>
        <end position="1844"/>
    </location>
</feature>
<dbReference type="Pfam" id="PF00155">
    <property type="entry name" value="Aminotran_1_2"/>
    <property type="match status" value="1"/>
</dbReference>
<evidence type="ECO:0000256" key="7">
    <source>
        <dbReference type="ARBA" id="ARBA00022898"/>
    </source>
</evidence>
<evidence type="ECO:0000256" key="8">
    <source>
        <dbReference type="ARBA" id="ARBA00022989"/>
    </source>
</evidence>
<dbReference type="Proteomes" id="UP001152797">
    <property type="component" value="Unassembled WGS sequence"/>
</dbReference>
<feature type="transmembrane region" description="Helical" evidence="12">
    <location>
        <begin position="2201"/>
        <end position="2224"/>
    </location>
</feature>
<dbReference type="SUPFAM" id="SSF82866">
    <property type="entry name" value="Multidrug efflux transporter AcrB transmembrane domain"/>
    <property type="match status" value="2"/>
</dbReference>
<name>A0A9P1DR95_9DINO</name>
<organism evidence="14">
    <name type="scientific">Cladocopium goreaui</name>
    <dbReference type="NCBI Taxonomy" id="2562237"/>
    <lineage>
        <taxon>Eukaryota</taxon>
        <taxon>Sar</taxon>
        <taxon>Alveolata</taxon>
        <taxon>Dinophyceae</taxon>
        <taxon>Suessiales</taxon>
        <taxon>Symbiodiniaceae</taxon>
        <taxon>Cladocopium</taxon>
    </lineage>
</organism>
<dbReference type="InterPro" id="IPR015422">
    <property type="entry name" value="PyrdxlP-dep_Trfase_small"/>
</dbReference>
<dbReference type="InterPro" id="IPR002110">
    <property type="entry name" value="Ankyrin_rpt"/>
</dbReference>
<dbReference type="PANTHER" id="PTHR43807">
    <property type="entry name" value="FI04487P"/>
    <property type="match status" value="1"/>
</dbReference>
<evidence type="ECO:0000256" key="6">
    <source>
        <dbReference type="ARBA" id="ARBA00022692"/>
    </source>
</evidence>
<dbReference type="Pfam" id="PF12796">
    <property type="entry name" value="Ank_2"/>
    <property type="match status" value="3"/>
</dbReference>
<feature type="repeat" description="ANK" evidence="10">
    <location>
        <begin position="677"/>
        <end position="709"/>
    </location>
</feature>
<dbReference type="InterPro" id="IPR036770">
    <property type="entry name" value="Ankyrin_rpt-contain_sf"/>
</dbReference>
<dbReference type="EMBL" id="CAMXCT010006246">
    <property type="protein sequence ID" value="CAI4014250.1"/>
    <property type="molecule type" value="Genomic_DNA"/>
</dbReference>
<comment type="cofactor">
    <cofactor evidence="1">
        <name>pyridoxal 5'-phosphate</name>
        <dbReference type="ChEBI" id="CHEBI:597326"/>
    </cofactor>
</comment>
<feature type="transmembrane region" description="Helical" evidence="12">
    <location>
        <begin position="2132"/>
        <end position="2153"/>
    </location>
</feature>
<evidence type="ECO:0000313" key="15">
    <source>
        <dbReference type="EMBL" id="CAL4801562.1"/>
    </source>
</evidence>
<feature type="transmembrane region" description="Helical" evidence="12">
    <location>
        <begin position="1750"/>
        <end position="1769"/>
    </location>
</feature>
<proteinExistence type="inferred from homology"/>
<dbReference type="Gene3D" id="1.25.40.20">
    <property type="entry name" value="Ankyrin repeat-containing domain"/>
    <property type="match status" value="1"/>
</dbReference>
<keyword evidence="9 12" id="KW-0472">Membrane</keyword>
<dbReference type="InterPro" id="IPR000731">
    <property type="entry name" value="SSD"/>
</dbReference>
<feature type="transmembrane region" description="Helical" evidence="12">
    <location>
        <begin position="2236"/>
        <end position="2265"/>
    </location>
</feature>
<feature type="compositionally biased region" description="Low complexity" evidence="11">
    <location>
        <begin position="934"/>
        <end position="945"/>
    </location>
</feature>
<dbReference type="GO" id="GO:0030170">
    <property type="term" value="F:pyridoxal phosphate binding"/>
    <property type="evidence" value="ECO:0007669"/>
    <property type="project" value="InterPro"/>
</dbReference>
<feature type="region of interest" description="Disordered" evidence="11">
    <location>
        <begin position="1004"/>
        <end position="1023"/>
    </location>
</feature>
<comment type="subcellular location">
    <subcellularLocation>
        <location evidence="2">Membrane</location>
        <topology evidence="2">Multi-pass membrane protein</topology>
    </subcellularLocation>
</comment>